<evidence type="ECO:0000313" key="2">
    <source>
        <dbReference type="Proteomes" id="UP000030710"/>
    </source>
</evidence>
<name>U1NFK7_9EURY</name>
<dbReference type="AlphaFoldDB" id="U1NFK7"/>
<dbReference type="HOGENOM" id="CLU_3245298_0_0_2"/>
<dbReference type="EMBL" id="KE356561">
    <property type="protein sequence ID" value="ERG95603.1"/>
    <property type="molecule type" value="Genomic_DNA"/>
</dbReference>
<evidence type="ECO:0000313" key="1">
    <source>
        <dbReference type="EMBL" id="ERG95603.1"/>
    </source>
</evidence>
<proteinExistence type="predicted"/>
<gene>
    <name evidence="1" type="ORF">J07HQW2_02062</name>
</gene>
<reference evidence="1 2" key="1">
    <citation type="journal article" date="2013" name="PLoS ONE">
        <title>Assembly-driven community genomics of a hypersaline microbial ecosystem.</title>
        <authorList>
            <person name="Podell S."/>
            <person name="Ugalde J.A."/>
            <person name="Narasingarao P."/>
            <person name="Banfield J.F."/>
            <person name="Heidelberg K.B."/>
            <person name="Allen E.E."/>
        </authorList>
    </citation>
    <scope>NUCLEOTIDE SEQUENCE [LARGE SCALE GENOMIC DNA]</scope>
    <source>
        <strain evidence="2">J07HQW2</strain>
    </source>
</reference>
<sequence length="42" mass="4515">MLLELLEFWSGVIDGGLPSAGVDTEGIVRAHVMAAVYVVFHD</sequence>
<dbReference type="Proteomes" id="UP000030710">
    <property type="component" value="Unassembled WGS sequence"/>
</dbReference>
<organism evidence="1 2">
    <name type="scientific">Haloquadratum walsbyi J07HQW2</name>
    <dbReference type="NCBI Taxonomy" id="1238425"/>
    <lineage>
        <taxon>Archaea</taxon>
        <taxon>Methanobacteriati</taxon>
        <taxon>Methanobacteriota</taxon>
        <taxon>Stenosarchaea group</taxon>
        <taxon>Halobacteria</taxon>
        <taxon>Halobacteriales</taxon>
        <taxon>Haloferacaceae</taxon>
        <taxon>Haloquadratum</taxon>
    </lineage>
</organism>
<protein>
    <submittedName>
        <fullName evidence="1">Uncharacterized protein</fullName>
    </submittedName>
</protein>
<accession>U1NFK7</accession>